<dbReference type="EMBL" id="JARYMX010000003">
    <property type="protein sequence ID" value="KAJ9556861.1"/>
    <property type="molecule type" value="Genomic_DNA"/>
</dbReference>
<dbReference type="AlphaFoldDB" id="A0AA38TMM2"/>
<evidence type="ECO:0000313" key="2">
    <source>
        <dbReference type="Proteomes" id="UP001172457"/>
    </source>
</evidence>
<dbReference type="InterPro" id="IPR012337">
    <property type="entry name" value="RNaseH-like_sf"/>
</dbReference>
<organism evidence="1 2">
    <name type="scientific">Centaurea solstitialis</name>
    <name type="common">yellow star-thistle</name>
    <dbReference type="NCBI Taxonomy" id="347529"/>
    <lineage>
        <taxon>Eukaryota</taxon>
        <taxon>Viridiplantae</taxon>
        <taxon>Streptophyta</taxon>
        <taxon>Embryophyta</taxon>
        <taxon>Tracheophyta</taxon>
        <taxon>Spermatophyta</taxon>
        <taxon>Magnoliopsida</taxon>
        <taxon>eudicotyledons</taxon>
        <taxon>Gunneridae</taxon>
        <taxon>Pentapetalae</taxon>
        <taxon>asterids</taxon>
        <taxon>campanulids</taxon>
        <taxon>Asterales</taxon>
        <taxon>Asteraceae</taxon>
        <taxon>Carduoideae</taxon>
        <taxon>Cardueae</taxon>
        <taxon>Centaureinae</taxon>
        <taxon>Centaurea</taxon>
    </lineage>
</organism>
<proteinExistence type="predicted"/>
<keyword evidence="2" id="KW-1185">Reference proteome</keyword>
<reference evidence="1" key="1">
    <citation type="submission" date="2023-03" db="EMBL/GenBank/DDBJ databases">
        <title>Chromosome-scale reference genome and RAD-based genetic map of yellow starthistle (Centaurea solstitialis) reveal putative structural variation and QTLs associated with invader traits.</title>
        <authorList>
            <person name="Reatini B."/>
            <person name="Cang F.A."/>
            <person name="Jiang Q."/>
            <person name="Mckibben M.T.W."/>
            <person name="Barker M.S."/>
            <person name="Rieseberg L.H."/>
            <person name="Dlugosch K.M."/>
        </authorList>
    </citation>
    <scope>NUCLEOTIDE SEQUENCE</scope>
    <source>
        <strain evidence="1">CAN-66</strain>
        <tissue evidence="1">Leaf</tissue>
    </source>
</reference>
<evidence type="ECO:0000313" key="1">
    <source>
        <dbReference type="EMBL" id="KAJ9556861.1"/>
    </source>
</evidence>
<name>A0AA38TMM2_9ASTR</name>
<protein>
    <submittedName>
        <fullName evidence="1">Uncharacterized protein</fullName>
    </submittedName>
</protein>
<dbReference type="SUPFAM" id="SSF53098">
    <property type="entry name" value="Ribonuclease H-like"/>
    <property type="match status" value="1"/>
</dbReference>
<comment type="caution">
    <text evidence="1">The sequence shown here is derived from an EMBL/GenBank/DDBJ whole genome shotgun (WGS) entry which is preliminary data.</text>
</comment>
<sequence length="110" mass="12459">MFRRFTGGKELTRAGVARFATSFITLKRFQELKQPLRELFASKDWAESTFASTSEGKLVENIVLGDVNFWKAIKYCLSGVVSFFKVLRLMDGDAKPAMGYIYEAMDRAKG</sequence>
<dbReference type="Proteomes" id="UP001172457">
    <property type="component" value="Chromosome 3"/>
</dbReference>
<gene>
    <name evidence="1" type="ORF">OSB04_011475</name>
</gene>
<accession>A0AA38TMM2</accession>